<feature type="compositionally biased region" description="Polar residues" evidence="1">
    <location>
        <begin position="413"/>
        <end position="422"/>
    </location>
</feature>
<feature type="compositionally biased region" description="Basic and acidic residues" evidence="1">
    <location>
        <begin position="140"/>
        <end position="152"/>
    </location>
</feature>
<organism evidence="2 3">
    <name type="scientific">Aspergillus ruber (strain CBS 135680)</name>
    <dbReference type="NCBI Taxonomy" id="1388766"/>
    <lineage>
        <taxon>Eukaryota</taxon>
        <taxon>Fungi</taxon>
        <taxon>Dikarya</taxon>
        <taxon>Ascomycota</taxon>
        <taxon>Pezizomycotina</taxon>
        <taxon>Eurotiomycetes</taxon>
        <taxon>Eurotiomycetidae</taxon>
        <taxon>Eurotiales</taxon>
        <taxon>Aspergillaceae</taxon>
        <taxon>Aspergillus</taxon>
        <taxon>Aspergillus subgen. Aspergillus</taxon>
    </lineage>
</organism>
<evidence type="ECO:0000256" key="1">
    <source>
        <dbReference type="SAM" id="MobiDB-lite"/>
    </source>
</evidence>
<accession>A0A017SH70</accession>
<proteinExistence type="predicted"/>
<feature type="compositionally biased region" description="Polar residues" evidence="1">
    <location>
        <begin position="16"/>
        <end position="37"/>
    </location>
</feature>
<sequence>MAPTTYEPEFQKFASPASNSPISGSGTPVSFRANVNRTKTKRWVEAKQVSYDGDDWGDDDEDDYEEESPPVPPTHFSQRSGNTAGLPRPGFPAMDRSRSMDHVLAVDSDGASGSRSRSVEAAAAGQPTDSRPAPFVRPADIYKRLREDRARDGMPVATRSNTAPIGSFPTVAAQGQETKDKETSNVARKNSQDVPIIGLPDVKRLSGLNTDFSSGSENNNSNTREIQSGEPQQHQLQHNPSLGFRSAVNQAFDVPETPSSTDDSVARSNSASTSAISPIIPSRGLNDEKTPTIVEEPGEMTPKDTSDRNPIFKPGHRRDLSVPSPDNSPSRKPKIMDNDRIPQSAMAQLSYTTPSESLEDQTLPSLRQPKRTSVQLPATSGKDLPPPLRVSSNQSNVPAASNNSDPPTVIVPSISTDNSPQDTESDRLRKEIIRSLSRENTPSDEPELGSRPQTRGGDSLVPSEYERYWNEEANRSPQEQPNPLPDYNSPSTASPGVGSNDTPVGPALAPWQEGSKPKLKKKFSWESSEEEEAEVAADSRDQTIQDPPIPGQLPPEPDSPPMITQGPNRQSLTEKPKLSIIPPSAGDENSIISGQYLPEVVPEPMEPDVAPENEATHPPVPASAAQNTMPPVPPTVLGFRDILGIKSSDERVRQFERTRAQFGAIDTGLNQWIQVTIQAHPEHSDIVGQDLKLSAGAQKQLGRKFPKLPSLGKLPHVEGAPAGAGHARRPSAPLGAMMNKQQVEQRGKDLLHTAGFLGGQAGKAAKGFFNRGRSKFKGNEKVDA</sequence>
<name>A0A017SH70_ASPRC</name>
<feature type="compositionally biased region" description="Polar residues" evidence="1">
    <location>
        <begin position="184"/>
        <end position="193"/>
    </location>
</feature>
<feature type="compositionally biased region" description="Basic and acidic residues" evidence="1">
    <location>
        <begin position="464"/>
        <end position="474"/>
    </location>
</feature>
<protein>
    <submittedName>
        <fullName evidence="2">Uncharacterized protein</fullName>
    </submittedName>
</protein>
<feature type="compositionally biased region" description="Low complexity" evidence="1">
    <location>
        <begin position="719"/>
        <end position="732"/>
    </location>
</feature>
<feature type="compositionally biased region" description="Polar residues" evidence="1">
    <location>
        <begin position="488"/>
        <end position="502"/>
    </location>
</feature>
<dbReference type="OrthoDB" id="5151921at2759"/>
<dbReference type="EMBL" id="KK088419">
    <property type="protein sequence ID" value="EYE96071.1"/>
    <property type="molecule type" value="Genomic_DNA"/>
</dbReference>
<reference evidence="3" key="1">
    <citation type="journal article" date="2014" name="Nat. Commun.">
        <title>Genomic adaptations of the halophilic Dead Sea filamentous fungus Eurotium rubrum.</title>
        <authorList>
            <person name="Kis-Papo T."/>
            <person name="Weig A.R."/>
            <person name="Riley R."/>
            <person name="Persoh D."/>
            <person name="Salamov A."/>
            <person name="Sun H."/>
            <person name="Lipzen A."/>
            <person name="Wasser S.P."/>
            <person name="Rambold G."/>
            <person name="Grigoriev I.V."/>
            <person name="Nevo E."/>
        </authorList>
    </citation>
    <scope>NUCLEOTIDE SEQUENCE [LARGE SCALE GENOMIC DNA]</scope>
    <source>
        <strain evidence="3">CBS 135680</strain>
    </source>
</reference>
<feature type="compositionally biased region" description="Acidic residues" evidence="1">
    <location>
        <begin position="52"/>
        <end position="68"/>
    </location>
</feature>
<gene>
    <name evidence="2" type="ORF">EURHEDRAFT_411224</name>
</gene>
<feature type="region of interest" description="Disordered" evidence="1">
    <location>
        <begin position="1"/>
        <end position="574"/>
    </location>
</feature>
<dbReference type="AlphaFoldDB" id="A0A017SH70"/>
<evidence type="ECO:0000313" key="2">
    <source>
        <dbReference type="EMBL" id="EYE96071.1"/>
    </source>
</evidence>
<dbReference type="GeneID" id="63696679"/>
<feature type="compositionally biased region" description="Polar residues" evidence="1">
    <location>
        <begin position="345"/>
        <end position="378"/>
    </location>
</feature>
<keyword evidence="3" id="KW-1185">Reference proteome</keyword>
<feature type="compositionally biased region" description="Polar residues" evidence="1">
    <location>
        <begin position="390"/>
        <end position="406"/>
    </location>
</feature>
<dbReference type="Proteomes" id="UP000019804">
    <property type="component" value="Unassembled WGS sequence"/>
</dbReference>
<evidence type="ECO:0000313" key="3">
    <source>
        <dbReference type="Proteomes" id="UP000019804"/>
    </source>
</evidence>
<feature type="compositionally biased region" description="Pro residues" evidence="1">
    <location>
        <begin position="547"/>
        <end position="560"/>
    </location>
</feature>
<dbReference type="HOGENOM" id="CLU_351588_0_0_1"/>
<feature type="compositionally biased region" description="Low complexity" evidence="1">
    <location>
        <begin position="105"/>
        <end position="116"/>
    </location>
</feature>
<feature type="compositionally biased region" description="Polar residues" evidence="1">
    <location>
        <begin position="207"/>
        <end position="240"/>
    </location>
</feature>
<dbReference type="STRING" id="1388766.A0A017SH70"/>
<feature type="compositionally biased region" description="Basic and acidic residues" evidence="1">
    <location>
        <begin position="424"/>
        <end position="437"/>
    </location>
</feature>
<dbReference type="RefSeq" id="XP_040639759.1">
    <property type="nucleotide sequence ID" value="XM_040781555.1"/>
</dbReference>
<feature type="region of interest" description="Disordered" evidence="1">
    <location>
        <begin position="705"/>
        <end position="732"/>
    </location>
</feature>
<feature type="compositionally biased region" description="Low complexity" evidence="1">
    <location>
        <begin position="266"/>
        <end position="283"/>
    </location>
</feature>